<organism evidence="2 3">
    <name type="scientific">Nocardioides zeicaulis</name>
    <dbReference type="NCBI Taxonomy" id="1776857"/>
    <lineage>
        <taxon>Bacteria</taxon>
        <taxon>Bacillati</taxon>
        <taxon>Actinomycetota</taxon>
        <taxon>Actinomycetes</taxon>
        <taxon>Propionibacteriales</taxon>
        <taxon>Nocardioidaceae</taxon>
        <taxon>Nocardioides</taxon>
    </lineage>
</organism>
<dbReference type="RefSeq" id="WP_378516901.1">
    <property type="nucleotide sequence ID" value="NZ_CBCSDI010000052.1"/>
</dbReference>
<dbReference type="EMBL" id="JBHLXH010000001">
    <property type="protein sequence ID" value="MFC0221195.1"/>
    <property type="molecule type" value="Genomic_DNA"/>
</dbReference>
<sequence length="164" mass="18044">MDIADMSSRVLLQTYASILTELVERGVTRSRNAPVGDIAEFLVSIAYDGELAPPSEKSWDVRGKDGRKIQVKCRLVVPDSKGTQQYSPFRSWDFDVCVFITFDAYSYDVMQAWEVPAAGVQALAAPVPHVGATAARVNTKTRFADVAGTMDITSRLQAVMEHLD</sequence>
<evidence type="ECO:0000313" key="2">
    <source>
        <dbReference type="EMBL" id="MFC0221195.1"/>
    </source>
</evidence>
<feature type="domain" description="DUF6998" evidence="1">
    <location>
        <begin position="35"/>
        <end position="74"/>
    </location>
</feature>
<comment type="caution">
    <text evidence="2">The sequence shown here is derived from an EMBL/GenBank/DDBJ whole genome shotgun (WGS) entry which is preliminary data.</text>
</comment>
<proteinExistence type="predicted"/>
<dbReference type="Pfam" id="PF22522">
    <property type="entry name" value="DUF6998"/>
    <property type="match status" value="1"/>
</dbReference>
<evidence type="ECO:0000313" key="3">
    <source>
        <dbReference type="Proteomes" id="UP001589698"/>
    </source>
</evidence>
<protein>
    <submittedName>
        <fullName evidence="2">DUF6998 domain-containing protein</fullName>
    </submittedName>
</protein>
<dbReference type="InterPro" id="IPR054267">
    <property type="entry name" value="DUF6998"/>
</dbReference>
<keyword evidence="3" id="KW-1185">Reference proteome</keyword>
<gene>
    <name evidence="2" type="ORF">ACFFJG_01775</name>
</gene>
<dbReference type="Proteomes" id="UP001589698">
    <property type="component" value="Unassembled WGS sequence"/>
</dbReference>
<evidence type="ECO:0000259" key="1">
    <source>
        <dbReference type="Pfam" id="PF22522"/>
    </source>
</evidence>
<accession>A0ABV6DWU6</accession>
<name>A0ABV6DWU6_9ACTN</name>
<reference evidence="2 3" key="1">
    <citation type="submission" date="2024-09" db="EMBL/GenBank/DDBJ databases">
        <authorList>
            <person name="Sun Q."/>
            <person name="Mori K."/>
        </authorList>
    </citation>
    <scope>NUCLEOTIDE SEQUENCE [LARGE SCALE GENOMIC DNA]</scope>
    <source>
        <strain evidence="2 3">CCM 8654</strain>
    </source>
</reference>